<feature type="transmembrane region" description="Helical" evidence="1">
    <location>
        <begin position="41"/>
        <end position="59"/>
    </location>
</feature>
<proteinExistence type="predicted"/>
<reference evidence="2 3" key="1">
    <citation type="journal article" date="2019" name="Int. J. Syst. Evol. Microbiol.">
        <title>The Global Catalogue of Microorganisms (GCM) 10K type strain sequencing project: providing services to taxonomists for standard genome sequencing and annotation.</title>
        <authorList>
            <consortium name="The Broad Institute Genomics Platform"/>
            <consortium name="The Broad Institute Genome Sequencing Center for Infectious Disease"/>
            <person name="Wu L."/>
            <person name="Ma J."/>
        </authorList>
    </citation>
    <scope>NUCLEOTIDE SEQUENCE [LARGE SCALE GENOMIC DNA]</scope>
    <source>
        <strain evidence="2 3">JCM 14900</strain>
    </source>
</reference>
<evidence type="ECO:0000313" key="3">
    <source>
        <dbReference type="Proteomes" id="UP001501343"/>
    </source>
</evidence>
<comment type="caution">
    <text evidence="2">The sequence shown here is derived from an EMBL/GenBank/DDBJ whole genome shotgun (WGS) entry which is preliminary data.</text>
</comment>
<evidence type="ECO:0000313" key="2">
    <source>
        <dbReference type="EMBL" id="GAA1935248.1"/>
    </source>
</evidence>
<evidence type="ECO:0008006" key="4">
    <source>
        <dbReference type="Google" id="ProtNLM"/>
    </source>
</evidence>
<dbReference type="Proteomes" id="UP001501343">
    <property type="component" value="Unassembled WGS sequence"/>
</dbReference>
<name>A0ABN2PWT7_9MICO</name>
<keyword evidence="3" id="KW-1185">Reference proteome</keyword>
<dbReference type="EMBL" id="BAAAOF010000005">
    <property type="protein sequence ID" value="GAA1935248.1"/>
    <property type="molecule type" value="Genomic_DNA"/>
</dbReference>
<feature type="transmembrane region" description="Helical" evidence="1">
    <location>
        <begin position="242"/>
        <end position="264"/>
    </location>
</feature>
<feature type="transmembrane region" description="Helical" evidence="1">
    <location>
        <begin position="12"/>
        <end position="34"/>
    </location>
</feature>
<evidence type="ECO:0000256" key="1">
    <source>
        <dbReference type="SAM" id="Phobius"/>
    </source>
</evidence>
<accession>A0ABN2PWT7</accession>
<feature type="transmembrane region" description="Helical" evidence="1">
    <location>
        <begin position="215"/>
        <end position="236"/>
    </location>
</feature>
<keyword evidence="1" id="KW-0472">Membrane</keyword>
<sequence length="265" mass="29198">MVASGTFRPEPGMVAMNFLASACLTGLAIVLIWVSFAERNVWLLLPTFAAALVGLWMMFRAPLMRVSFDSESLHIVGLFRSRRIRRSAVLSVERSDLDLPMVQWAGPGSPDKWSVMTPLMLGSSAFLPASMYRRRHRFLASLRLWAPDATDNDVRPGWWSRLLDVFAAALAALLQSPALRILAAITALMVAAAVYWFGWVSLADVIHNDVRYSRGLTAAVFVVAAAAETGYWLAPLRKRHPLLWHIALAVVVAPLAALTLVAVFT</sequence>
<feature type="transmembrane region" description="Helical" evidence="1">
    <location>
        <begin position="181"/>
        <end position="203"/>
    </location>
</feature>
<gene>
    <name evidence="2" type="ORF">GCM10009775_28930</name>
</gene>
<keyword evidence="1" id="KW-1133">Transmembrane helix</keyword>
<keyword evidence="1" id="KW-0812">Transmembrane</keyword>
<protein>
    <recommendedName>
        <fullName evidence="4">PH domain-containing protein</fullName>
    </recommendedName>
</protein>
<organism evidence="2 3">
    <name type="scientific">Microbacterium aoyamense</name>
    <dbReference type="NCBI Taxonomy" id="344166"/>
    <lineage>
        <taxon>Bacteria</taxon>
        <taxon>Bacillati</taxon>
        <taxon>Actinomycetota</taxon>
        <taxon>Actinomycetes</taxon>
        <taxon>Micrococcales</taxon>
        <taxon>Microbacteriaceae</taxon>
        <taxon>Microbacterium</taxon>
    </lineage>
</organism>